<evidence type="ECO:0000256" key="2">
    <source>
        <dbReference type="SAM" id="MobiDB-lite"/>
    </source>
</evidence>
<evidence type="ECO:0000256" key="1">
    <source>
        <dbReference type="SAM" id="Coils"/>
    </source>
</evidence>
<name>A0A8S1TTE6_PAROT</name>
<feature type="compositionally biased region" description="Polar residues" evidence="2">
    <location>
        <begin position="59"/>
        <end position="75"/>
    </location>
</feature>
<protein>
    <submittedName>
        <fullName evidence="3">Uncharacterized protein</fullName>
    </submittedName>
</protein>
<reference evidence="3" key="1">
    <citation type="submission" date="2021-01" db="EMBL/GenBank/DDBJ databases">
        <authorList>
            <consortium name="Genoscope - CEA"/>
            <person name="William W."/>
        </authorList>
    </citation>
    <scope>NUCLEOTIDE SEQUENCE</scope>
</reference>
<dbReference type="AlphaFoldDB" id="A0A8S1TTE6"/>
<evidence type="ECO:0000313" key="3">
    <source>
        <dbReference type="EMBL" id="CAD8155975.1"/>
    </source>
</evidence>
<keyword evidence="1" id="KW-0175">Coiled coil</keyword>
<gene>
    <name evidence="3" type="ORF">POCTA_138.1.T0310227</name>
</gene>
<dbReference type="Proteomes" id="UP000683925">
    <property type="component" value="Unassembled WGS sequence"/>
</dbReference>
<comment type="caution">
    <text evidence="3">The sequence shown here is derived from an EMBL/GenBank/DDBJ whole genome shotgun (WGS) entry which is preliminary data.</text>
</comment>
<sequence length="240" mass="28030">MHNQIIHSSFALCKTDDEECFGSKAQEILNEKMKIFELDKIPYMGIQQKKKTSDKQRNKSQQYQDNSKVTQPSSYSQYRISNKENKEQIMITQNRVSKQILESIKRKQSGYEPKLIDIPIVRVSREQVISSKMESQNNISLILMEKYYQAAMKYEEKNQRQTTKVNLTKNTSKLIINNQAVKNLQRKIKNSRRELSKELNTSTKNQQTKEQLNSVTPIGSNKYFAPFKSILIRGNYSTES</sequence>
<proteinExistence type="predicted"/>
<feature type="region of interest" description="Disordered" evidence="2">
    <location>
        <begin position="47"/>
        <end position="75"/>
    </location>
</feature>
<keyword evidence="4" id="KW-1185">Reference proteome</keyword>
<dbReference type="EMBL" id="CAJJDP010000031">
    <property type="protein sequence ID" value="CAD8155975.1"/>
    <property type="molecule type" value="Genomic_DNA"/>
</dbReference>
<dbReference type="OMA" id="MHNQIIH"/>
<feature type="coiled-coil region" evidence="1">
    <location>
        <begin position="174"/>
        <end position="201"/>
    </location>
</feature>
<accession>A0A8S1TTE6</accession>
<evidence type="ECO:0000313" key="4">
    <source>
        <dbReference type="Proteomes" id="UP000683925"/>
    </source>
</evidence>
<organism evidence="3 4">
    <name type="scientific">Paramecium octaurelia</name>
    <dbReference type="NCBI Taxonomy" id="43137"/>
    <lineage>
        <taxon>Eukaryota</taxon>
        <taxon>Sar</taxon>
        <taxon>Alveolata</taxon>
        <taxon>Ciliophora</taxon>
        <taxon>Intramacronucleata</taxon>
        <taxon>Oligohymenophorea</taxon>
        <taxon>Peniculida</taxon>
        <taxon>Parameciidae</taxon>
        <taxon>Paramecium</taxon>
    </lineage>
</organism>
<dbReference type="OrthoDB" id="10287855at2759"/>